<dbReference type="CDD" id="cd00063">
    <property type="entry name" value="FN3"/>
    <property type="match status" value="3"/>
</dbReference>
<dbReference type="InterPro" id="IPR017853">
    <property type="entry name" value="GH"/>
</dbReference>
<feature type="domain" description="SLH" evidence="8">
    <location>
        <begin position="2184"/>
        <end position="2240"/>
    </location>
</feature>
<dbReference type="Gene3D" id="1.20.1270.70">
    <property type="entry name" value="Designed single chain three-helix bundle"/>
    <property type="match status" value="1"/>
</dbReference>
<dbReference type="InterPro" id="IPR006102">
    <property type="entry name" value="Ig-like_GH2"/>
</dbReference>
<dbReference type="InterPro" id="IPR001119">
    <property type="entry name" value="SLH_dom"/>
</dbReference>
<evidence type="ECO:0000256" key="6">
    <source>
        <dbReference type="SAM" id="SignalP"/>
    </source>
</evidence>
<dbReference type="Pfam" id="PF00041">
    <property type="entry name" value="fn3"/>
    <property type="match status" value="1"/>
</dbReference>
<dbReference type="InterPro" id="IPR006103">
    <property type="entry name" value="Glyco_hydro_2_cat"/>
</dbReference>
<protein>
    <submittedName>
        <fullName evidence="9">Glycosyl hydrolase family 2, sugar binding domain protein</fullName>
    </submittedName>
</protein>
<dbReference type="STRING" id="411467.BACCAP_01443"/>
<dbReference type="PANTHER" id="PTHR42732">
    <property type="entry name" value="BETA-GALACTOSIDASE"/>
    <property type="match status" value="1"/>
</dbReference>
<dbReference type="GO" id="GO:0005975">
    <property type="term" value="P:carbohydrate metabolic process"/>
    <property type="evidence" value="ECO:0007669"/>
    <property type="project" value="InterPro"/>
</dbReference>
<dbReference type="Gene3D" id="2.60.120.260">
    <property type="entry name" value="Galactose-binding domain-like"/>
    <property type="match status" value="1"/>
</dbReference>
<dbReference type="InterPro" id="IPR032812">
    <property type="entry name" value="SbsA_Ig"/>
</dbReference>
<dbReference type="CAZy" id="GH2">
    <property type="family name" value="Glycoside Hydrolase Family 2"/>
</dbReference>
<dbReference type="InterPro" id="IPR014755">
    <property type="entry name" value="Cu-Rt/internalin_Ig-like"/>
</dbReference>
<dbReference type="Pfam" id="PF02837">
    <property type="entry name" value="Glyco_hydro_2_N"/>
    <property type="match status" value="1"/>
</dbReference>
<dbReference type="Pfam" id="PF02836">
    <property type="entry name" value="Glyco_hydro_2_C"/>
    <property type="match status" value="1"/>
</dbReference>
<dbReference type="InterPro" id="IPR036156">
    <property type="entry name" value="Beta-gal/glucu_dom_sf"/>
</dbReference>
<evidence type="ECO:0000313" key="10">
    <source>
        <dbReference type="Proteomes" id="UP000003639"/>
    </source>
</evidence>
<dbReference type="GO" id="GO:0004553">
    <property type="term" value="F:hydrolase activity, hydrolyzing O-glycosyl compounds"/>
    <property type="evidence" value="ECO:0007669"/>
    <property type="project" value="InterPro"/>
</dbReference>
<dbReference type="InterPro" id="IPR013783">
    <property type="entry name" value="Ig-like_fold"/>
</dbReference>
<accession>A6NTB4</accession>
<reference evidence="9" key="2">
    <citation type="submission" date="2007-06" db="EMBL/GenBank/DDBJ databases">
        <title>Draft genome sequence of Pseudoflavonifractor capillosus ATCC 29799.</title>
        <authorList>
            <person name="Sudarsanam P."/>
            <person name="Ley R."/>
            <person name="Guruge J."/>
            <person name="Turnbaugh P.J."/>
            <person name="Mahowald M."/>
            <person name="Liep D."/>
            <person name="Gordon J."/>
        </authorList>
    </citation>
    <scope>NUCLEOTIDE SEQUENCE [LARGE SCALE GENOMIC DNA]</scope>
    <source>
        <strain evidence="9">ATCC 29799</strain>
    </source>
</reference>
<feature type="domain" description="SLH" evidence="8">
    <location>
        <begin position="2077"/>
        <end position="2140"/>
    </location>
</feature>
<evidence type="ECO:0000256" key="4">
    <source>
        <dbReference type="ARBA" id="ARBA00022801"/>
    </source>
</evidence>
<evidence type="ECO:0000256" key="3">
    <source>
        <dbReference type="ARBA" id="ARBA00022737"/>
    </source>
</evidence>
<dbReference type="Pfam" id="PF13205">
    <property type="entry name" value="Big_5"/>
    <property type="match status" value="1"/>
</dbReference>
<dbReference type="InterPro" id="IPR051913">
    <property type="entry name" value="GH2_Domain-Containing"/>
</dbReference>
<organism evidence="9 10">
    <name type="scientific">Pseudoflavonifractor capillosus ATCC 29799</name>
    <dbReference type="NCBI Taxonomy" id="411467"/>
    <lineage>
        <taxon>Bacteria</taxon>
        <taxon>Bacillati</taxon>
        <taxon>Bacillota</taxon>
        <taxon>Clostridia</taxon>
        <taxon>Eubacteriales</taxon>
        <taxon>Oscillospiraceae</taxon>
        <taxon>Pseudoflavonifractor</taxon>
    </lineage>
</organism>
<dbReference type="Gene3D" id="2.60.40.10">
    <property type="entry name" value="Immunoglobulins"/>
    <property type="match status" value="4"/>
</dbReference>
<dbReference type="SUPFAM" id="SSF49785">
    <property type="entry name" value="Galactose-binding domain-like"/>
    <property type="match status" value="1"/>
</dbReference>
<dbReference type="Gene3D" id="2.60.40.1220">
    <property type="match status" value="1"/>
</dbReference>
<dbReference type="Gene3D" id="3.20.20.80">
    <property type="entry name" value="Glycosidases"/>
    <property type="match status" value="1"/>
</dbReference>
<sequence>MLSALLAMAMAATWLGGVPAAAAGPETGETLYQNGFEDPASIAAWTNPGSYAVENGVLRAENGGGALCLSTPEGVTGGDYIVSAKVTVDAVDMKDGSSAGLLFRAAGEKDFFHFRLNASNMDGEDAQLYQNSGGSMSKLTETPFDWEAGTTYTLTASAQGGHILCYVDGTQVIDYTDPDYNVETAASGVGFRIWGCGVSFDDLTVSALPAPVENAPAVELTAPAEGALLPAGTTETVVSGTTENALSAVIQVNGGEDLPLTLEEDGSFSHTVSGLTAGSCIVAVTATGEKGATASAQRTFRVSQEAPDGAYTFEDGSLDGWTGDTDSYSVVETEGDHVLQGESQSSSGALLLSPTLPEEDSYRISAEVNITSASHTCAGIVFRYMGEDSYWYFRLEGNGNAALWENDSGSWASRASAEIGWTAGEAVELAVEADGPYITCLAGGEKLFTYVDGGYEVPEVPGQTGVRLVKCTVQYDDLAVSTVSGPVVTVAVPQETVTAMPMAITGTAEGASSVTVNVMSGEETVRTITAPVADVAWSCATYLPSGSYTAQVTGVSAGGHGVSQPVVSQAFAVELAPTPLTAVLEQNVRVPVEGPVRVVFGAPVDESTITGVTLEQDGQAVAASAALDPDDPDGRTVLLTPEVPMTADSVYTAVVAAAVADVMGNTVGEKLTLSFCTEKDLNTLPALESSEGQVELSLNGLWSFAADPDDVGQAQGWYTLENTEGWGSLPVPGNWDLENDYANYKGTGWYGRTFDMPAEYEGYPAYLNLTAVYHDSRIWINGREVGSHDGGYTTFEFRVDDYLNYGGENTIAIQVNNEFSYGAWWKWGGISGDALLRVNNASKLEWQHIVSEPNLENGTADITFQYKINNQADTDRTYTVVSDVYDRATGELVGTQTTEVTVKPTGQAADQRFDSAVLTLEDVKLWHFETPNLYTVRTRLMDGDTVLHTAEDDIGIRKIEIKDTKFYLNGEAVRLTGANRVWDDRTNGQTEPDYVIMRDIDYMKSMGMNAARLSHVPMSENLLDYCDQVGFLLICEGNLWGGGGVAQVKNPAGSEYPYRTSLWYKEMIERDFNHPSIFAWSIGNELSGNQQIVKDYAQYMTNYIKTELDPTRYVTEVSLSAHRPSTPEGDSVYYSDFICCNYYGGFRGNVQKIHSIYPDKAIFVSEYGNGQTSEIPDKAVINPANILNQWGDLDYVFGASIWTLNDYRSNYSGTPLGQNRVWGVTTVWGDKKIGFDILQKASSPVKSLTITANGDTTSEGGSALLILAVESRDGTVELPSYPIRGAALKWEALDASGNVVDSALVSIPDMEPDGSTWQTAAVVDSIPAGGLGAIRATVIDAQGYEIAQTFYYLQAPAQTPEITAVIAGGDSVRVVFEGVDNAESYTVTLTGGGVTKTAEAKLNRYADFTGLTPGETYSVTISAANSAGSGPVSAAVETATTTDGAVLPPVIWHTEPIDGAFFVGYSVKSADDTYELEYGTQSGNYTQSMTFDTEGSVKVSGLVSGQTYYYRLRSVTGGVPSAWSQEVAVTVETGDQAREVPVIKGAAGGETSVSLTIQPSWKATGYVVKYGESADNLDRTVTIRRAAVEQLTVDGLDTGKTYWFSVAALNGDIISEYSAPVSAVTAEPGSQDVAVAAVETGSLTLSPFQTQGTVSITASSTFDAEKTLTVVVENLPEGITILDGQTFAVPADGSASFDLPVTLTGDVEKGWYAFTVSVLDGETVLASRGVELTVCEGTLLLEDDFSQAVEGRYTQSGSGGTVEVTGGVLKVTNTKGSEAPIITTGDENWTAYTLSSTVQMVNKDALDSGVSAGVVFRYQDDKNFCHARLDLGKGASNPSFQVYRWEDGRASNLFSQQVSGKWNDVYEIRVEDMGGMVYFYLDGVLMTALDMGQGSGKAGYRVYAATAQMDDLKVYELERPQADKAALQALVERCTAYAAQDYTEESFAALQTSLNQAKAVLEDPFASQSAVDLATENLAAAEAALVLRDSGAAPVYPVRTEQAEHGTLTISPRYPMLGQTVTIIPEPEKGYVLSQLTVADQNGKAVAVTERADGSWSFVQPVGSVTIRAVFAPDGSSATGFDDVEAGSWYEEAVSAMVEDGLMQGTGGNLFQPFSTVTRATMWTILARMDGVDTEGGESWYEKARTWAVAEGVSDGTNPDAVVTREQIAAMLYRYAGSPAAEGQLDFADSTAVSDWAAQAMVWAVEEGILTGTPDGRLNPQGTASRAEAAVMLQRFADAK</sequence>
<dbReference type="SMART" id="SM00060">
    <property type="entry name" value="FN3"/>
    <property type="match status" value="3"/>
</dbReference>
<feature type="domain" description="Fibronectin type-III" evidence="7">
    <location>
        <begin position="1537"/>
        <end position="1628"/>
    </location>
</feature>
<dbReference type="SUPFAM" id="SSF49303">
    <property type="entry name" value="beta-Galactosidase/glucuronidase domain"/>
    <property type="match status" value="1"/>
</dbReference>
<feature type="domain" description="Fibronectin type-III" evidence="7">
    <location>
        <begin position="1445"/>
        <end position="1536"/>
    </location>
</feature>
<keyword evidence="10" id="KW-1185">Reference proteome</keyword>
<dbReference type="eggNOG" id="COG3250">
    <property type="taxonomic scope" value="Bacteria"/>
</dbReference>
<keyword evidence="3" id="KW-0677">Repeat</keyword>
<feature type="chain" id="PRO_5039133032" evidence="6">
    <location>
        <begin position="24"/>
        <end position="2240"/>
    </location>
</feature>
<dbReference type="eggNOG" id="COG5492">
    <property type="taxonomic scope" value="Bacteria"/>
</dbReference>
<dbReference type="PRINTS" id="PR00132">
    <property type="entry name" value="GLHYDRLASE2"/>
</dbReference>
<dbReference type="SUPFAM" id="SSF51445">
    <property type="entry name" value="(Trans)glycosidases"/>
    <property type="match status" value="1"/>
</dbReference>
<gene>
    <name evidence="9" type="ORF">BACCAP_01443</name>
</gene>
<dbReference type="Pfam" id="PF00703">
    <property type="entry name" value="Glyco_hydro_2"/>
    <property type="match status" value="1"/>
</dbReference>
<dbReference type="InterPro" id="IPR006101">
    <property type="entry name" value="Glyco_hydro_2"/>
</dbReference>
<dbReference type="PROSITE" id="PS51272">
    <property type="entry name" value="SLH"/>
    <property type="match status" value="2"/>
</dbReference>
<keyword evidence="5" id="KW-0326">Glycosidase</keyword>
<evidence type="ECO:0000313" key="9">
    <source>
        <dbReference type="EMBL" id="EDN00677.1"/>
    </source>
</evidence>
<comment type="similarity">
    <text evidence="1">Belongs to the glycosyl hydrolase 2 family.</text>
</comment>
<comment type="caution">
    <text evidence="9">The sequence shown here is derived from an EMBL/GenBank/DDBJ whole genome shotgun (WGS) entry which is preliminary data.</text>
</comment>
<dbReference type="Pfam" id="PF00395">
    <property type="entry name" value="SLH"/>
    <property type="match status" value="2"/>
</dbReference>
<dbReference type="PANTHER" id="PTHR42732:SF1">
    <property type="entry name" value="BETA-MANNOSIDASE"/>
    <property type="match status" value="1"/>
</dbReference>
<dbReference type="InterPro" id="IPR003961">
    <property type="entry name" value="FN3_dom"/>
</dbReference>
<dbReference type="PROSITE" id="PS50853">
    <property type="entry name" value="FN3"/>
    <property type="match status" value="3"/>
</dbReference>
<dbReference type="InterPro" id="IPR008979">
    <property type="entry name" value="Galactose-bd-like_sf"/>
</dbReference>
<dbReference type="InterPro" id="IPR006104">
    <property type="entry name" value="Glyco_hydro_2_N"/>
</dbReference>
<dbReference type="EMBL" id="AAXG02000010">
    <property type="protein sequence ID" value="EDN00677.1"/>
    <property type="molecule type" value="Genomic_DNA"/>
</dbReference>
<reference evidence="9" key="1">
    <citation type="submission" date="2007-04" db="EMBL/GenBank/DDBJ databases">
        <authorList>
            <person name="Fulton L."/>
            <person name="Clifton S."/>
            <person name="Fulton B."/>
            <person name="Xu J."/>
            <person name="Minx P."/>
            <person name="Pepin K.H."/>
            <person name="Johnson M."/>
            <person name="Thiruvilangam P."/>
            <person name="Bhonagiri V."/>
            <person name="Nash W.E."/>
            <person name="Mardis E.R."/>
            <person name="Wilson R.K."/>
        </authorList>
    </citation>
    <scope>NUCLEOTIDE SEQUENCE [LARGE SCALE GENOMIC DNA]</scope>
    <source>
        <strain evidence="9">ATCC 29799</strain>
    </source>
</reference>
<dbReference type="InterPro" id="IPR036116">
    <property type="entry name" value="FN3_sf"/>
</dbReference>
<evidence type="ECO:0000259" key="8">
    <source>
        <dbReference type="PROSITE" id="PS51272"/>
    </source>
</evidence>
<keyword evidence="4 9" id="KW-0378">Hydrolase</keyword>
<feature type="signal peptide" evidence="6">
    <location>
        <begin position="1"/>
        <end position="23"/>
    </location>
</feature>
<evidence type="ECO:0000256" key="2">
    <source>
        <dbReference type="ARBA" id="ARBA00022729"/>
    </source>
</evidence>
<evidence type="ECO:0000259" key="7">
    <source>
        <dbReference type="PROSITE" id="PS50853"/>
    </source>
</evidence>
<name>A6NTB4_9FIRM</name>
<evidence type="ECO:0000256" key="1">
    <source>
        <dbReference type="ARBA" id="ARBA00007401"/>
    </source>
</evidence>
<dbReference type="SUPFAM" id="SSF49265">
    <property type="entry name" value="Fibronectin type III"/>
    <property type="match status" value="2"/>
</dbReference>
<dbReference type="Gene3D" id="2.60.120.560">
    <property type="entry name" value="Exo-inulinase, domain 1"/>
    <property type="match status" value="3"/>
</dbReference>
<evidence type="ECO:0000256" key="5">
    <source>
        <dbReference type="ARBA" id="ARBA00023295"/>
    </source>
</evidence>
<dbReference type="Proteomes" id="UP000003639">
    <property type="component" value="Unassembled WGS sequence"/>
</dbReference>
<feature type="domain" description="Fibronectin type-III" evidence="7">
    <location>
        <begin position="1356"/>
        <end position="1444"/>
    </location>
</feature>
<keyword evidence="2 6" id="KW-0732">Signal</keyword>
<proteinExistence type="inferred from homology"/>